<keyword evidence="2" id="KW-0479">Metal-binding</keyword>
<comment type="caution">
    <text evidence="6">The sequence shown here is derived from an EMBL/GenBank/DDBJ whole genome shotgun (WGS) entry which is preliminary data.</text>
</comment>
<name>A0ABV1EQX4_9FIRM</name>
<dbReference type="Gene3D" id="3.30.70.20">
    <property type="match status" value="1"/>
</dbReference>
<feature type="domain" description="4Fe-4S ferredoxin-type" evidence="5">
    <location>
        <begin position="4"/>
        <end position="34"/>
    </location>
</feature>
<dbReference type="InterPro" id="IPR017896">
    <property type="entry name" value="4Fe4S_Fe-S-bd"/>
</dbReference>
<evidence type="ECO:0000256" key="2">
    <source>
        <dbReference type="ARBA" id="ARBA00022723"/>
    </source>
</evidence>
<dbReference type="PROSITE" id="PS51379">
    <property type="entry name" value="4FE4S_FER_2"/>
    <property type="match status" value="2"/>
</dbReference>
<dbReference type="InterPro" id="IPR017900">
    <property type="entry name" value="4Fe4S_Fe_S_CS"/>
</dbReference>
<protein>
    <submittedName>
        <fullName evidence="6">4Fe-4S binding protein</fullName>
    </submittedName>
</protein>
<dbReference type="PANTHER" id="PTHR43687:SF1">
    <property type="entry name" value="FERREDOXIN III"/>
    <property type="match status" value="1"/>
</dbReference>
<evidence type="ECO:0000259" key="5">
    <source>
        <dbReference type="PROSITE" id="PS51379"/>
    </source>
</evidence>
<keyword evidence="7" id="KW-1185">Reference proteome</keyword>
<dbReference type="SUPFAM" id="SSF54862">
    <property type="entry name" value="4Fe-4S ferredoxins"/>
    <property type="match status" value="1"/>
</dbReference>
<organism evidence="6 7">
    <name type="scientific">Flavonifractor hominis</name>
    <dbReference type="NCBI Taxonomy" id="3133178"/>
    <lineage>
        <taxon>Bacteria</taxon>
        <taxon>Bacillati</taxon>
        <taxon>Bacillota</taxon>
        <taxon>Clostridia</taxon>
        <taxon>Eubacteriales</taxon>
        <taxon>Oscillospiraceae</taxon>
        <taxon>Flavonifractor</taxon>
    </lineage>
</organism>
<keyword evidence="1" id="KW-0004">4Fe-4S</keyword>
<sequence length="68" mass="7225">MLSKRYACVEPERCVACGTCINVCPKAAAELFHGCFARVDAARCVGCGLCARACPADCIALREREVTA</sequence>
<dbReference type="RefSeq" id="WP_349139893.1">
    <property type="nucleotide sequence ID" value="NZ_JBBMFT010000003.1"/>
</dbReference>
<dbReference type="PANTHER" id="PTHR43687">
    <property type="entry name" value="ADENYLYLSULFATE REDUCTASE, BETA SUBUNIT"/>
    <property type="match status" value="1"/>
</dbReference>
<dbReference type="PROSITE" id="PS00198">
    <property type="entry name" value="4FE4S_FER_1"/>
    <property type="match status" value="2"/>
</dbReference>
<evidence type="ECO:0000256" key="4">
    <source>
        <dbReference type="ARBA" id="ARBA00023014"/>
    </source>
</evidence>
<evidence type="ECO:0000313" key="7">
    <source>
        <dbReference type="Proteomes" id="UP001440599"/>
    </source>
</evidence>
<dbReference type="Proteomes" id="UP001440599">
    <property type="component" value="Unassembled WGS sequence"/>
</dbReference>
<proteinExistence type="predicted"/>
<evidence type="ECO:0000256" key="1">
    <source>
        <dbReference type="ARBA" id="ARBA00022485"/>
    </source>
</evidence>
<gene>
    <name evidence="6" type="ORF">WMO45_07160</name>
</gene>
<dbReference type="Pfam" id="PF14697">
    <property type="entry name" value="Fer4_21"/>
    <property type="match status" value="1"/>
</dbReference>
<dbReference type="InterPro" id="IPR050572">
    <property type="entry name" value="Fe-S_Ferredoxin"/>
</dbReference>
<accession>A0ABV1EQX4</accession>
<dbReference type="EMBL" id="JBBMFT010000003">
    <property type="protein sequence ID" value="MEQ2456297.1"/>
    <property type="molecule type" value="Genomic_DNA"/>
</dbReference>
<reference evidence="6 7" key="1">
    <citation type="submission" date="2024-03" db="EMBL/GenBank/DDBJ databases">
        <title>Human intestinal bacterial collection.</title>
        <authorList>
            <person name="Pauvert C."/>
            <person name="Hitch T.C.A."/>
            <person name="Clavel T."/>
        </authorList>
    </citation>
    <scope>NUCLEOTIDE SEQUENCE [LARGE SCALE GENOMIC DNA]</scope>
    <source>
        <strain evidence="6 7">CLA-AP-H34</strain>
    </source>
</reference>
<evidence type="ECO:0000313" key="6">
    <source>
        <dbReference type="EMBL" id="MEQ2456297.1"/>
    </source>
</evidence>
<keyword evidence="4" id="KW-0411">Iron-sulfur</keyword>
<feature type="domain" description="4Fe-4S ferredoxin-type" evidence="5">
    <location>
        <begin position="35"/>
        <end position="64"/>
    </location>
</feature>
<evidence type="ECO:0000256" key="3">
    <source>
        <dbReference type="ARBA" id="ARBA00023004"/>
    </source>
</evidence>
<keyword evidence="3" id="KW-0408">Iron</keyword>